<evidence type="ECO:0000256" key="1">
    <source>
        <dbReference type="SAM" id="MobiDB-lite"/>
    </source>
</evidence>
<dbReference type="Proteomes" id="UP001224412">
    <property type="component" value="Unassembled WGS sequence"/>
</dbReference>
<protein>
    <recommendedName>
        <fullName evidence="4">META domain-containing protein</fullName>
    </recommendedName>
</protein>
<feature type="region of interest" description="Disordered" evidence="1">
    <location>
        <begin position="1"/>
        <end position="34"/>
    </location>
</feature>
<proteinExistence type="predicted"/>
<dbReference type="EMBL" id="JASNVH010000011">
    <property type="protein sequence ID" value="MDK4307391.1"/>
    <property type="molecule type" value="Genomic_DNA"/>
</dbReference>
<gene>
    <name evidence="2" type="ORF">QPX42_07540</name>
</gene>
<accession>A0AAP4F594</accession>
<evidence type="ECO:0000313" key="3">
    <source>
        <dbReference type="Proteomes" id="UP001224412"/>
    </source>
</evidence>
<evidence type="ECO:0008006" key="4">
    <source>
        <dbReference type="Google" id="ProtNLM"/>
    </source>
</evidence>
<evidence type="ECO:0000313" key="2">
    <source>
        <dbReference type="EMBL" id="MDK4307391.1"/>
    </source>
</evidence>
<organism evidence="2 3">
    <name type="scientific">Corynebacterium pseudodiphtheriticum</name>
    <dbReference type="NCBI Taxonomy" id="37637"/>
    <lineage>
        <taxon>Bacteria</taxon>
        <taxon>Bacillati</taxon>
        <taxon>Actinomycetota</taxon>
        <taxon>Actinomycetes</taxon>
        <taxon>Mycobacteriales</taxon>
        <taxon>Corynebacteriaceae</taxon>
        <taxon>Corynebacterium</taxon>
    </lineage>
</organism>
<sequence length="196" mass="20743">MRLSFSRRRSYNTGHSGSYSASCNTSCSANPSPNQNRRQVLAGVLLSASVGLAACGNEETGALLDSTWQITHIYSAPEDPTEVPTDIAGVPRLGFSQNSMAGYTGCAPLQAQVSFSDDSGASVAANDASFVLLNEVISDEIDTECTGTAAWVHSHIAGLLQSGNRFALHFDSRGELVMQLDDGQPINSPALRMFVL</sequence>
<dbReference type="AlphaFoldDB" id="A0AAP4F594"/>
<comment type="caution">
    <text evidence="2">The sequence shown here is derived from an EMBL/GenBank/DDBJ whole genome shotgun (WGS) entry which is preliminary data.</text>
</comment>
<feature type="compositionally biased region" description="Basic residues" evidence="1">
    <location>
        <begin position="1"/>
        <end position="10"/>
    </location>
</feature>
<reference evidence="2" key="1">
    <citation type="submission" date="2023-05" db="EMBL/GenBank/DDBJ databases">
        <title>Metabolic capabilities are highly conserved among human nasal-associated Corynebacterium species in pangenomic analyses.</title>
        <authorList>
            <person name="Tran T.H."/>
            <person name="Roberts A.Q."/>
            <person name="Escapa I.F."/>
            <person name="Gao W."/>
            <person name="Conlan S."/>
            <person name="Kong H."/>
            <person name="Segre J.A."/>
            <person name="Kelly M.S."/>
            <person name="Lemon K.P."/>
        </authorList>
    </citation>
    <scope>NUCLEOTIDE SEQUENCE</scope>
    <source>
        <strain evidence="2">KPL2773</strain>
    </source>
</reference>
<feature type="compositionally biased region" description="Polar residues" evidence="1">
    <location>
        <begin position="11"/>
        <end position="34"/>
    </location>
</feature>
<dbReference type="RefSeq" id="WP_284599332.1">
    <property type="nucleotide sequence ID" value="NZ_JASNVH010000011.1"/>
</dbReference>
<name>A0AAP4F594_9CORY</name>